<dbReference type="GO" id="GO:0032968">
    <property type="term" value="P:positive regulation of transcription elongation by RNA polymerase II"/>
    <property type="evidence" value="ECO:0007669"/>
    <property type="project" value="TreeGrafter"/>
</dbReference>
<dbReference type="InParanoid" id="A0A165E8V9"/>
<dbReference type="Pfam" id="PF05179">
    <property type="entry name" value="CDC73_C"/>
    <property type="match status" value="1"/>
</dbReference>
<keyword evidence="4" id="KW-0539">Nucleus</keyword>
<dbReference type="Proteomes" id="UP000076842">
    <property type="component" value="Unassembled WGS sequence"/>
</dbReference>
<name>A0A165E8V9_9BASI</name>
<dbReference type="AlphaFoldDB" id="A0A165E8V9"/>
<evidence type="ECO:0000256" key="2">
    <source>
        <dbReference type="ARBA" id="ARBA00010427"/>
    </source>
</evidence>
<dbReference type="EMBL" id="KV424016">
    <property type="protein sequence ID" value="KZT54345.1"/>
    <property type="molecule type" value="Genomic_DNA"/>
</dbReference>
<dbReference type="InterPro" id="IPR038103">
    <property type="entry name" value="CDC73_C_sf"/>
</dbReference>
<dbReference type="InterPro" id="IPR007852">
    <property type="entry name" value="Cdc73/Parafibromin"/>
</dbReference>
<dbReference type="GO" id="GO:0016593">
    <property type="term" value="C:Cdc73/Paf1 complex"/>
    <property type="evidence" value="ECO:0007669"/>
    <property type="project" value="InterPro"/>
</dbReference>
<evidence type="ECO:0000313" key="8">
    <source>
        <dbReference type="Proteomes" id="UP000076842"/>
    </source>
</evidence>
<evidence type="ECO:0000256" key="4">
    <source>
        <dbReference type="ARBA" id="ARBA00023242"/>
    </source>
</evidence>
<dbReference type="GO" id="GO:0000993">
    <property type="term" value="F:RNA polymerase II complex binding"/>
    <property type="evidence" value="ECO:0007669"/>
    <property type="project" value="TreeGrafter"/>
</dbReference>
<sequence>MADPLLLLRASLQSPTPPLLLLSPDPAPSNAAPSLAIATHLLLPPSPAALPKSAPTRLLRPGHALTEGETPPDPDKDPGKFHTLDAVYYLWLARADGPGDYFRKARDAALASPAVSLVDRRAVLAWLLDPSAPAPPTLVPLPSPEQAPGEQHSYIAPPDGPTTPPGSPPHGYTERLRLSGAKRRYVPDEADREWVKRLKAEEVVLRDRNSVLRGLKLNNYSELRTSIQRRLKLAKERCAVLCRLSLYRPLTAPCAENQHPIIMISSSPTSLITMHNVKLFLETATFTPSQQARDAALAQGITKAEDVIPVYRKRVVTLPSGEVQERLGKYFVVDGVEALGKFGFGGDPDRVVCVLTTGQSWQFKPYKWPDPKALFHNVKGVYVQWAHDPSNNAIKDWNVSVLKVDQSRRHVDKSVVAQFWKELDAWVGLHKPWLANN</sequence>
<gene>
    <name evidence="7" type="ORF">CALCODRAFT_438825</name>
</gene>
<organism evidence="7 8">
    <name type="scientific">Calocera cornea HHB12733</name>
    <dbReference type="NCBI Taxonomy" id="1353952"/>
    <lineage>
        <taxon>Eukaryota</taxon>
        <taxon>Fungi</taxon>
        <taxon>Dikarya</taxon>
        <taxon>Basidiomycota</taxon>
        <taxon>Agaricomycotina</taxon>
        <taxon>Dacrymycetes</taxon>
        <taxon>Dacrymycetales</taxon>
        <taxon>Dacrymycetaceae</taxon>
        <taxon>Calocera</taxon>
    </lineage>
</organism>
<dbReference type="GO" id="GO:0006368">
    <property type="term" value="P:transcription elongation by RNA polymerase II"/>
    <property type="evidence" value="ECO:0007669"/>
    <property type="project" value="InterPro"/>
</dbReference>
<reference evidence="7 8" key="1">
    <citation type="journal article" date="2016" name="Mol. Biol. Evol.">
        <title>Comparative Genomics of Early-Diverging Mushroom-Forming Fungi Provides Insights into the Origins of Lignocellulose Decay Capabilities.</title>
        <authorList>
            <person name="Nagy L.G."/>
            <person name="Riley R."/>
            <person name="Tritt A."/>
            <person name="Adam C."/>
            <person name="Daum C."/>
            <person name="Floudas D."/>
            <person name="Sun H."/>
            <person name="Yadav J.S."/>
            <person name="Pangilinan J."/>
            <person name="Larsson K.H."/>
            <person name="Matsuura K."/>
            <person name="Barry K."/>
            <person name="Labutti K."/>
            <person name="Kuo R."/>
            <person name="Ohm R.A."/>
            <person name="Bhattacharya S.S."/>
            <person name="Shirouzu T."/>
            <person name="Yoshinaga Y."/>
            <person name="Martin F.M."/>
            <person name="Grigoriev I.V."/>
            <person name="Hibbett D.S."/>
        </authorList>
    </citation>
    <scope>NUCLEOTIDE SEQUENCE [LARGE SCALE GENOMIC DNA]</scope>
    <source>
        <strain evidence="7 8">HHB12733</strain>
    </source>
</reference>
<accession>A0A165E8V9</accession>
<dbReference type="InterPro" id="IPR031336">
    <property type="entry name" value="CDC73_C"/>
</dbReference>
<comment type="subcellular location">
    <subcellularLocation>
        <location evidence="1">Nucleus</location>
    </subcellularLocation>
</comment>
<evidence type="ECO:0000256" key="1">
    <source>
        <dbReference type="ARBA" id="ARBA00004123"/>
    </source>
</evidence>
<evidence type="ECO:0000256" key="5">
    <source>
        <dbReference type="SAM" id="MobiDB-lite"/>
    </source>
</evidence>
<keyword evidence="3" id="KW-0804">Transcription</keyword>
<proteinExistence type="inferred from homology"/>
<evidence type="ECO:0000259" key="6">
    <source>
        <dbReference type="Pfam" id="PF05179"/>
    </source>
</evidence>
<dbReference type="FunCoup" id="A0A165E8V9">
    <property type="interactions" value="74"/>
</dbReference>
<protein>
    <submittedName>
        <fullName evidence="7">CDC73-domain-containing protein</fullName>
    </submittedName>
</protein>
<dbReference type="FunFam" id="3.40.50.11990:FF:000004">
    <property type="entry name" value="Potential RNA Pol II elongation accessory factor"/>
    <property type="match status" value="1"/>
</dbReference>
<feature type="compositionally biased region" description="Pro residues" evidence="5">
    <location>
        <begin position="158"/>
        <end position="168"/>
    </location>
</feature>
<dbReference type="Gene3D" id="3.40.50.11990">
    <property type="entry name" value="RNA polymerase II accessory factor, Cdc73 C-terminal domain"/>
    <property type="match status" value="1"/>
</dbReference>
<comment type="similarity">
    <text evidence="2">Belongs to the CDC73 family.</text>
</comment>
<feature type="region of interest" description="Disordered" evidence="5">
    <location>
        <begin position="137"/>
        <end position="172"/>
    </location>
</feature>
<evidence type="ECO:0000256" key="3">
    <source>
        <dbReference type="ARBA" id="ARBA00023163"/>
    </source>
</evidence>
<dbReference type="STRING" id="1353952.A0A165E8V9"/>
<dbReference type="PANTHER" id="PTHR12466">
    <property type="entry name" value="CDC73 DOMAIN PROTEIN"/>
    <property type="match status" value="1"/>
</dbReference>
<dbReference type="PANTHER" id="PTHR12466:SF8">
    <property type="entry name" value="PARAFIBROMIN"/>
    <property type="match status" value="1"/>
</dbReference>
<feature type="domain" description="Cell division control protein 73 C-terminal" evidence="6">
    <location>
        <begin position="257"/>
        <end position="426"/>
    </location>
</feature>
<dbReference type="OrthoDB" id="2186602at2759"/>
<evidence type="ECO:0000313" key="7">
    <source>
        <dbReference type="EMBL" id="KZT54345.1"/>
    </source>
</evidence>
<keyword evidence="8" id="KW-1185">Reference proteome</keyword>